<dbReference type="PANTHER" id="PTHR32472:SF18">
    <property type="entry name" value="OS11G0576100 PROTEIN"/>
    <property type="match status" value="1"/>
</dbReference>
<dbReference type="AlphaFoldDB" id="A0A1D1Y7B0"/>
<evidence type="ECO:0000256" key="1">
    <source>
        <dbReference type="SAM" id="MobiDB-lite"/>
    </source>
</evidence>
<dbReference type="InterPro" id="IPR058874">
    <property type="entry name" value="WHD_plant"/>
</dbReference>
<feature type="domain" description="TIR" evidence="2">
    <location>
        <begin position="194"/>
        <end position="313"/>
    </location>
</feature>
<dbReference type="PANTHER" id="PTHR32472">
    <property type="entry name" value="DNA REPAIR PROTEIN RADA"/>
    <property type="match status" value="1"/>
</dbReference>
<feature type="region of interest" description="Disordered" evidence="1">
    <location>
        <begin position="1"/>
        <end position="21"/>
    </location>
</feature>
<gene>
    <name evidence="3" type="primary">At1g63350_2</name>
    <name evidence="3" type="ORF">g.84532</name>
</gene>
<proteinExistence type="predicted"/>
<dbReference type="InterPro" id="IPR035897">
    <property type="entry name" value="Toll_tir_struct_dom_sf"/>
</dbReference>
<dbReference type="Pfam" id="PF25895">
    <property type="entry name" value="WHD_plant_disease"/>
    <property type="match status" value="1"/>
</dbReference>
<feature type="region of interest" description="Disordered" evidence="1">
    <location>
        <begin position="454"/>
        <end position="478"/>
    </location>
</feature>
<dbReference type="InterPro" id="IPR000157">
    <property type="entry name" value="TIR_dom"/>
</dbReference>
<dbReference type="SUPFAM" id="SSF52200">
    <property type="entry name" value="Toll/Interleukin receptor TIR domain"/>
    <property type="match status" value="1"/>
</dbReference>
<feature type="non-terminal residue" evidence="3">
    <location>
        <position position="1"/>
    </location>
</feature>
<protein>
    <submittedName>
        <fullName evidence="3">Putative disease resistance protein At1g63350</fullName>
    </submittedName>
</protein>
<dbReference type="InterPro" id="IPR027417">
    <property type="entry name" value="P-loop_NTPase"/>
</dbReference>
<evidence type="ECO:0000259" key="2">
    <source>
        <dbReference type="PROSITE" id="PS50104"/>
    </source>
</evidence>
<dbReference type="Gene3D" id="3.40.50.300">
    <property type="entry name" value="P-loop containing nucleotide triphosphate hydrolases"/>
    <property type="match status" value="1"/>
</dbReference>
<evidence type="ECO:0000313" key="3">
    <source>
        <dbReference type="EMBL" id="JAT50510.1"/>
    </source>
</evidence>
<dbReference type="Gene3D" id="3.40.50.10140">
    <property type="entry name" value="Toll/interleukin-1 receptor homology (TIR) domain"/>
    <property type="match status" value="1"/>
</dbReference>
<feature type="region of interest" description="Disordered" evidence="1">
    <location>
        <begin position="169"/>
        <end position="188"/>
    </location>
</feature>
<dbReference type="EMBL" id="GDJX01017426">
    <property type="protein sequence ID" value="JAT50510.1"/>
    <property type="molecule type" value="Transcribed_RNA"/>
</dbReference>
<organism evidence="3">
    <name type="scientific">Anthurium amnicola</name>
    <dbReference type="NCBI Taxonomy" id="1678845"/>
    <lineage>
        <taxon>Eukaryota</taxon>
        <taxon>Viridiplantae</taxon>
        <taxon>Streptophyta</taxon>
        <taxon>Embryophyta</taxon>
        <taxon>Tracheophyta</taxon>
        <taxon>Spermatophyta</taxon>
        <taxon>Magnoliopsida</taxon>
        <taxon>Liliopsida</taxon>
        <taxon>Araceae</taxon>
        <taxon>Pothoideae</taxon>
        <taxon>Potheae</taxon>
        <taxon>Anthurium</taxon>
    </lineage>
</organism>
<dbReference type="PROSITE" id="PS50104">
    <property type="entry name" value="TIR"/>
    <property type="match status" value="1"/>
</dbReference>
<reference evidence="3" key="1">
    <citation type="submission" date="2015-07" db="EMBL/GenBank/DDBJ databases">
        <title>Transcriptome Assembly of Anthurium amnicola.</title>
        <authorList>
            <person name="Suzuki J."/>
        </authorList>
    </citation>
    <scope>NUCLEOTIDE SEQUENCE</scope>
</reference>
<dbReference type="SUPFAM" id="SSF52540">
    <property type="entry name" value="P-loop containing nucleoside triphosphate hydrolases"/>
    <property type="match status" value="1"/>
</dbReference>
<accession>A0A1D1Y7B0</accession>
<sequence length="1013" mass="114236">PFSSRTEQGGSPCPRRSQAPPYHLDLGGIVPAAHRLQRALPQEIPLSPQLHPVTTCCLHLTGSLTWPRSGRTLPLLSRPHIAIARHLRLAVAGRFALACCRFIHGFLWSSVLPARAEMSVAPLCGLLGELGFDGHDALDPDRFEWPFQYEEARPVLDWLCSTLRPSAKHAGDGPSGDDGAGRRCSSSPHSAKLKVCDVYIGVCRGNASLLRFVKWLRAEMESYGVQCFVSDRSSCPDSEARSMVREAMDLATLGLVVVTRKTFSSPYGMEEVRLFLERSNLVPIFFGLSQKDCVVGDITEKRGELWKNSGGSLWEVYGGSEQEWTEAVNKLSRLECKLEAGESNLRDCILDAVTLVGRRLGRRGIVEKVRRWKESAAKVEYPFPRNHNFVGREQELQELELILFGYVQRDECFKVGVRRRCGRDLITRNVVSKLLLDQKESGMESIRQNEFNNKAETQDGCSKEGTDSIPGQSRNTSSTRELYGTGIACVCGDSGIGKTELLLEFTYKFSQRYKMVLWVGGEAKYFRLNYLNLLSLLEVGVRNESEACPDGNGPRCFKDVEEQAIKRVHKELMRDIPFLLVIDNLESERDWWDGRNIMELLPRFGGETHVIISTRMSKVMNLQPMRLSYLPHAEALKLMKGCLGDLPTEEVDALNVAEEKLGRLPIGLALFGGILSEIPISPRSLLNSIERMPHRDLTWSDEEDRVLKKYPSIVQLLDFCFAIFDLADKHKNLASRMVLASGWFAPSPIPIHLLLTAASEIAQDHGSIQVWKKFLHATTCVCLMSHSTQPEVEVSSILIRLQIARSSTKNGCIIFHDIIKSYARNRGKSSIHAMIHAISHSGSLHHHPEHVWAASFLLFKFGTNPPTVSLRVPELVAFINKFILPLAVDTFSRFFRCEAASDLLFASEELLKDLENSYMSEENNALKHFCWRSLKNHSTIHFDYRIYKEFALLRATILETRAEMMLRGGSYDIAERLCRSVINIKEVFFGCEHSETIFTQETMRKLVSLQSKF</sequence>
<name>A0A1D1Y7B0_9ARAE</name>
<dbReference type="GO" id="GO:0000725">
    <property type="term" value="P:recombinational repair"/>
    <property type="evidence" value="ECO:0007669"/>
    <property type="project" value="TreeGrafter"/>
</dbReference>
<dbReference type="GO" id="GO:0007165">
    <property type="term" value="P:signal transduction"/>
    <property type="evidence" value="ECO:0007669"/>
    <property type="project" value="InterPro"/>
</dbReference>
<feature type="compositionally biased region" description="Polar residues" evidence="1">
    <location>
        <begin position="469"/>
        <end position="478"/>
    </location>
</feature>
<dbReference type="GO" id="GO:0043531">
    <property type="term" value="F:ADP binding"/>
    <property type="evidence" value="ECO:0007669"/>
    <property type="project" value="InterPro"/>
</dbReference>